<dbReference type="InterPro" id="IPR037231">
    <property type="entry name" value="NAP-like_sf"/>
</dbReference>
<comment type="similarity">
    <text evidence="1 2">Belongs to the nucleosome assembly protein (NAP) family.</text>
</comment>
<dbReference type="GeneID" id="101400224"/>
<evidence type="ECO:0000313" key="4">
    <source>
        <dbReference type="Proteomes" id="UP000694910"/>
    </source>
</evidence>
<sequence length="509" mass="57260">MHRREGPHCLHRLSPIYIYLPKSNDPSTRLNSSKTRTTQSRGRQRRTQPRNSESSRYGEIYSPDVTLTETLARLESGWCERWFALLGQDGAERTPLHHARSLSAADRASGDPDPQLSPKLREETEASQVMAETVERSLEAVALPPPQLAQEGGAPHDPAGCGHAPKIRGGADRGCVATTAGQEEAPPPTEGLEAASASVATDSSLENGCQRRESGGEKALEACGAEKSGSEVMAEARAEEAKTEKCPVFSGAGDEEDGGRQAMEVEERPVGEETEMVEETRAAEEVRGEAGPPPLGVGLRMNPLEAIQLELDTVNAQADRAFQQLEQKFGRMRRHYLERRNYIIQNIPGFWVTAFRNHPQLSPLIRGRDAEMLRYVTNLEVKELRHPRTGCKFKFFFRRNPYFLNKLIVKEYEVRASGRVVSLSTPIIWRQGREPQSFIRRNQDVVCSFFTWFSDHSLPESDRIAEIIKEDLWPNPLQYYLLREGARRPRRRPIREPVEIPRPFGFQSG</sequence>
<dbReference type="Gene3D" id="1.20.5.1500">
    <property type="match status" value="1"/>
</dbReference>
<keyword evidence="4" id="KW-1185">Reference proteome</keyword>
<feature type="region of interest" description="Disordered" evidence="3">
    <location>
        <begin position="21"/>
        <end position="59"/>
    </location>
</feature>
<dbReference type="Gene3D" id="3.30.1120.90">
    <property type="entry name" value="Nucleosome assembly protein"/>
    <property type="match status" value="1"/>
</dbReference>
<evidence type="ECO:0000313" key="5">
    <source>
        <dbReference type="RefSeq" id="XP_014636535.1"/>
    </source>
</evidence>
<reference evidence="5" key="1">
    <citation type="submission" date="2025-08" db="UniProtKB">
        <authorList>
            <consortium name="RefSeq"/>
        </authorList>
    </citation>
    <scope>IDENTIFICATION</scope>
</reference>
<dbReference type="RefSeq" id="XP_014636535.1">
    <property type="nucleotide sequence ID" value="XM_014781049.1"/>
</dbReference>
<accession>A0ABM1CAF4</accession>
<dbReference type="InterPro" id="IPR002164">
    <property type="entry name" value="NAP_family"/>
</dbReference>
<protein>
    <submittedName>
        <fullName evidence="5">Testis-specific Y-encoded-like protein 1</fullName>
    </submittedName>
</protein>
<gene>
    <name evidence="5" type="primary">LOC101400224</name>
</gene>
<evidence type="ECO:0000256" key="1">
    <source>
        <dbReference type="ARBA" id="ARBA00009947"/>
    </source>
</evidence>
<feature type="region of interest" description="Disordered" evidence="3">
    <location>
        <begin position="248"/>
        <end position="276"/>
    </location>
</feature>
<feature type="compositionally biased region" description="Low complexity" evidence="3">
    <location>
        <begin position="32"/>
        <end position="41"/>
    </location>
</feature>
<feature type="region of interest" description="Disordered" evidence="3">
    <location>
        <begin position="97"/>
        <end position="130"/>
    </location>
</feature>
<organism evidence="4 5">
    <name type="scientific">Ceratotherium simum simum</name>
    <name type="common">Southern white rhinoceros</name>
    <dbReference type="NCBI Taxonomy" id="73337"/>
    <lineage>
        <taxon>Eukaryota</taxon>
        <taxon>Metazoa</taxon>
        <taxon>Chordata</taxon>
        <taxon>Craniata</taxon>
        <taxon>Vertebrata</taxon>
        <taxon>Euteleostomi</taxon>
        <taxon>Mammalia</taxon>
        <taxon>Eutheria</taxon>
        <taxon>Laurasiatheria</taxon>
        <taxon>Perissodactyla</taxon>
        <taxon>Rhinocerotidae</taxon>
        <taxon>Ceratotherium</taxon>
    </lineage>
</organism>
<name>A0ABM1CAF4_CERSS</name>
<evidence type="ECO:0000256" key="3">
    <source>
        <dbReference type="SAM" id="MobiDB-lite"/>
    </source>
</evidence>
<proteinExistence type="inferred from homology"/>
<dbReference type="SUPFAM" id="SSF143113">
    <property type="entry name" value="NAP-like"/>
    <property type="match status" value="1"/>
</dbReference>
<dbReference type="Pfam" id="PF00956">
    <property type="entry name" value="NAP"/>
    <property type="match status" value="1"/>
</dbReference>
<dbReference type="Proteomes" id="UP000694910">
    <property type="component" value="Unplaced"/>
</dbReference>
<evidence type="ECO:0000256" key="2">
    <source>
        <dbReference type="RuleBase" id="RU003876"/>
    </source>
</evidence>
<feature type="region of interest" description="Disordered" evidence="3">
    <location>
        <begin position="146"/>
        <end position="166"/>
    </location>
</feature>
<dbReference type="PANTHER" id="PTHR11875">
    <property type="entry name" value="TESTIS-SPECIFIC Y-ENCODED PROTEIN"/>
    <property type="match status" value="1"/>
</dbReference>